<reference evidence="1 2" key="2">
    <citation type="submission" date="2017-10" db="EMBL/GenBank/DDBJ databases">
        <title>Extensive intraspecific genome diversity in a model arbuscular mycorrhizal fungus.</title>
        <authorList>
            <person name="Chen E.C.H."/>
            <person name="Morin E."/>
            <person name="Baudet D."/>
            <person name="Noel J."/>
            <person name="Ndikumana S."/>
            <person name="Charron P."/>
            <person name="St-Onge C."/>
            <person name="Giorgi J."/>
            <person name="Grigoriev I.V."/>
            <person name="Roux C."/>
            <person name="Martin F.M."/>
            <person name="Corradi N."/>
        </authorList>
    </citation>
    <scope>NUCLEOTIDE SEQUENCE [LARGE SCALE GENOMIC DNA]</scope>
    <source>
        <strain evidence="1 2">C2</strain>
    </source>
</reference>
<evidence type="ECO:0000313" key="2">
    <source>
        <dbReference type="Proteomes" id="UP000233469"/>
    </source>
</evidence>
<dbReference type="VEuPathDB" id="FungiDB:RhiirFUN_022351"/>
<protein>
    <submittedName>
        <fullName evidence="1">Uncharacterized protein</fullName>
    </submittedName>
</protein>
<dbReference type="Proteomes" id="UP000233469">
    <property type="component" value="Unassembled WGS sequence"/>
</dbReference>
<dbReference type="VEuPathDB" id="FungiDB:FUN_012068"/>
<proteinExistence type="predicted"/>
<name>A0A2N1N5Q7_9GLOM</name>
<dbReference type="VEuPathDB" id="FungiDB:RhiirA1_497804"/>
<organism evidence="1 2">
    <name type="scientific">Rhizophagus irregularis</name>
    <dbReference type="NCBI Taxonomy" id="588596"/>
    <lineage>
        <taxon>Eukaryota</taxon>
        <taxon>Fungi</taxon>
        <taxon>Fungi incertae sedis</taxon>
        <taxon>Mucoromycota</taxon>
        <taxon>Glomeromycotina</taxon>
        <taxon>Glomeromycetes</taxon>
        <taxon>Glomerales</taxon>
        <taxon>Glomeraceae</taxon>
        <taxon>Rhizophagus</taxon>
    </lineage>
</organism>
<evidence type="ECO:0000313" key="1">
    <source>
        <dbReference type="EMBL" id="PKK69188.1"/>
    </source>
</evidence>
<reference evidence="1 2" key="1">
    <citation type="submission" date="2016-04" db="EMBL/GenBank/DDBJ databases">
        <title>Genome analyses suggest a sexual origin of heterokaryosis in a supposedly ancient asexual fungus.</title>
        <authorList>
            <person name="Ropars J."/>
            <person name="Sedzielewska K."/>
            <person name="Noel J."/>
            <person name="Charron P."/>
            <person name="Farinelli L."/>
            <person name="Marton T."/>
            <person name="Kruger M."/>
            <person name="Pelin A."/>
            <person name="Brachmann A."/>
            <person name="Corradi N."/>
        </authorList>
    </citation>
    <scope>NUCLEOTIDE SEQUENCE [LARGE SCALE GENOMIC DNA]</scope>
    <source>
        <strain evidence="1 2">C2</strain>
    </source>
</reference>
<dbReference type="AlphaFoldDB" id="A0A2N1N5Q7"/>
<sequence length="103" mass="12021">MLWLLNEEFTRTNQKIESELNAADSLTLTLDEEKYSHIWDLRCIAHAINLMADDLVKLDNIKDLILDRGKITRFFNNSHQASTILFQDLKNMKIKIEGLQTMV</sequence>
<accession>A0A2N1N5Q7</accession>
<comment type="caution">
    <text evidence="1">The sequence shown here is derived from an EMBL/GenBank/DDBJ whole genome shotgun (WGS) entry which is preliminary data.</text>
</comment>
<dbReference type="EMBL" id="LLXL01000755">
    <property type="protein sequence ID" value="PKK69188.1"/>
    <property type="molecule type" value="Genomic_DNA"/>
</dbReference>
<gene>
    <name evidence="1" type="ORF">RhiirC2_781312</name>
</gene>